<dbReference type="InterPro" id="IPR050426">
    <property type="entry name" value="Glycosyltransferase_28"/>
</dbReference>
<reference evidence="1" key="1">
    <citation type="submission" date="2020-10" db="EMBL/GenBank/DDBJ databases">
        <authorList>
            <person name="Castelo-Branco R."/>
            <person name="Eusebio N."/>
            <person name="Adriana R."/>
            <person name="Vieira A."/>
            <person name="Brugerolle De Fraissinette N."/>
            <person name="Rezende De Castro R."/>
            <person name="Schneider M.P."/>
            <person name="Vasconcelos V."/>
            <person name="Leao P.N."/>
        </authorList>
    </citation>
    <scope>NUCLEOTIDE SEQUENCE</scope>
    <source>
        <strain evidence="1">LEGE 12446</strain>
    </source>
</reference>
<evidence type="ECO:0000313" key="2">
    <source>
        <dbReference type="Proteomes" id="UP000622533"/>
    </source>
</evidence>
<gene>
    <name evidence="1" type="ORF">IQ276_28825</name>
</gene>
<dbReference type="SUPFAM" id="SSF53756">
    <property type="entry name" value="UDP-Glycosyltransferase/glycogen phosphorylase"/>
    <property type="match status" value="1"/>
</dbReference>
<proteinExistence type="predicted"/>
<dbReference type="GO" id="GO:0017000">
    <property type="term" value="P:antibiotic biosynthetic process"/>
    <property type="evidence" value="ECO:0007669"/>
    <property type="project" value="UniProtKB-ARBA"/>
</dbReference>
<dbReference type="AlphaFoldDB" id="A0A8J7DDX2"/>
<protein>
    <submittedName>
        <fullName evidence="1">Glycosyltransferase</fullName>
    </submittedName>
</protein>
<accession>A0A8J7DDX2</accession>
<name>A0A8J7DDX2_DESMC</name>
<dbReference type="Proteomes" id="UP000622533">
    <property type="component" value="Unassembled WGS sequence"/>
</dbReference>
<dbReference type="RefSeq" id="WP_193921937.1">
    <property type="nucleotide sequence ID" value="NZ_JADEXS020000003.1"/>
</dbReference>
<dbReference type="EMBL" id="JADEXS010000568">
    <property type="protein sequence ID" value="MBE9026281.1"/>
    <property type="molecule type" value="Genomic_DNA"/>
</dbReference>
<sequence>MAHLGILCPPTDGHLNPMTALGRELQRRGNRVTLFGIPDVKSKILAAGLDYWTIGESRSRQGTNVQPLSELGELSGFAALKYILNLMKEEAHLLLSEAPQALKTAGIEALLVDQTTIEGETIAEFLQIPFVTVCNALPLNLEDGIPPFFTSWSYNTAWWARLRNKAAYSLMKRFTQPITQVLDEYRQTWNLPLYSQTPQRDSFSQLGQLSQLPAEFEFPRQDLPKWFHFTGPYQDPTGREPIAFPYEKLTGQPLIYASLGTLQNRQQYIFRCIAEACSALDAQLVISLGGSNCFESLQQLPGAPLIVNYAPQLELLKKATLTITHAGLNTVLESLSNGVPLVAIPIASDQLGVASRLAWTGTGEVVLLSQLTVPRLQSVIQRVMTGDCYKDNASKLQAAIQQSGGVSRAADIVEQIVATRKPVLSNFQTE</sequence>
<dbReference type="CDD" id="cd03784">
    <property type="entry name" value="GT1_Gtf-like"/>
    <property type="match status" value="1"/>
</dbReference>
<dbReference type="PANTHER" id="PTHR48050">
    <property type="entry name" value="STEROL 3-BETA-GLUCOSYLTRANSFERASE"/>
    <property type="match status" value="1"/>
</dbReference>
<comment type="caution">
    <text evidence="1">The sequence shown here is derived from an EMBL/GenBank/DDBJ whole genome shotgun (WGS) entry which is preliminary data.</text>
</comment>
<keyword evidence="2" id="KW-1185">Reference proteome</keyword>
<organism evidence="1 2">
    <name type="scientific">Desmonostoc muscorum LEGE 12446</name>
    <dbReference type="NCBI Taxonomy" id="1828758"/>
    <lineage>
        <taxon>Bacteria</taxon>
        <taxon>Bacillati</taxon>
        <taxon>Cyanobacteriota</taxon>
        <taxon>Cyanophyceae</taxon>
        <taxon>Nostocales</taxon>
        <taxon>Nostocaceae</taxon>
        <taxon>Desmonostoc</taxon>
    </lineage>
</organism>
<dbReference type="PANTHER" id="PTHR48050:SF13">
    <property type="entry name" value="STEROL 3-BETA-GLUCOSYLTRANSFERASE UGT80A2"/>
    <property type="match status" value="1"/>
</dbReference>
<dbReference type="Gene3D" id="3.40.50.2000">
    <property type="entry name" value="Glycogen Phosphorylase B"/>
    <property type="match status" value="2"/>
</dbReference>
<dbReference type="Pfam" id="PF00201">
    <property type="entry name" value="UDPGT"/>
    <property type="match status" value="1"/>
</dbReference>
<evidence type="ECO:0000313" key="1">
    <source>
        <dbReference type="EMBL" id="MBE9026281.1"/>
    </source>
</evidence>
<dbReference type="InterPro" id="IPR002213">
    <property type="entry name" value="UDP_glucos_trans"/>
</dbReference>
<dbReference type="GO" id="GO:0008194">
    <property type="term" value="F:UDP-glycosyltransferase activity"/>
    <property type="evidence" value="ECO:0007669"/>
    <property type="project" value="InterPro"/>
</dbReference>